<gene>
    <name evidence="4" type="ORF">ADJ77_00440</name>
    <name evidence="5" type="ORF">J5A51_07590</name>
</gene>
<dbReference type="InterPro" id="IPR009078">
    <property type="entry name" value="Ferritin-like_SF"/>
</dbReference>
<reference evidence="5 7" key="2">
    <citation type="submission" date="2021-03" db="EMBL/GenBank/DDBJ databases">
        <title>Human Oral Microbial Genomes.</title>
        <authorList>
            <person name="Johnston C.D."/>
            <person name="Chen T."/>
            <person name="Dewhirst F.E."/>
        </authorList>
    </citation>
    <scope>NUCLEOTIDE SEQUENCE [LARGE SCALE GENOMIC DNA]</scope>
    <source>
        <strain evidence="5 7">W1435</strain>
    </source>
</reference>
<dbReference type="GO" id="GO:0008199">
    <property type="term" value="F:ferric iron binding"/>
    <property type="evidence" value="ECO:0007669"/>
    <property type="project" value="InterPro"/>
</dbReference>
<dbReference type="CDD" id="cd01043">
    <property type="entry name" value="DPS"/>
    <property type="match status" value="1"/>
</dbReference>
<dbReference type="InterPro" id="IPR008331">
    <property type="entry name" value="Ferritin_DPS_dom"/>
</dbReference>
<dbReference type="Proteomes" id="UP000682005">
    <property type="component" value="Chromosome 1"/>
</dbReference>
<sequence length="162" mass="18498">MKTLDLLGLDEKKVQNVVNELSVLLADLQVYYSNLRGFHWNVKGHGFFIMHRKYEELYNDTAEKVDEVAERILQLGSTPESRYSAYLQTAELKEVGVVSCSNEALDILLTTYKTLIARERRIIELASDAKDDTTVSLMSDFLKEQEKTVWMLVAVKSQSCAE</sequence>
<dbReference type="EMBL" id="CP012074">
    <property type="protein sequence ID" value="AKU68382.1"/>
    <property type="molecule type" value="Genomic_DNA"/>
</dbReference>
<evidence type="ECO:0000256" key="1">
    <source>
        <dbReference type="ARBA" id="ARBA00009497"/>
    </source>
</evidence>
<dbReference type="AlphaFoldDB" id="A0A0K1NH03"/>
<dbReference type="PROSITE" id="PS00819">
    <property type="entry name" value="DPS_2"/>
    <property type="match status" value="1"/>
</dbReference>
<evidence type="ECO:0000259" key="3">
    <source>
        <dbReference type="Pfam" id="PF00210"/>
    </source>
</evidence>
<keyword evidence="7" id="KW-1185">Reference proteome</keyword>
<dbReference type="GO" id="GO:0016722">
    <property type="term" value="F:oxidoreductase activity, acting on metal ions"/>
    <property type="evidence" value="ECO:0007669"/>
    <property type="project" value="InterPro"/>
</dbReference>
<dbReference type="InterPro" id="IPR023188">
    <property type="entry name" value="DPS_DNA-bd_CS"/>
</dbReference>
<dbReference type="InterPro" id="IPR002177">
    <property type="entry name" value="DPS_DNA-bd"/>
</dbReference>
<dbReference type="eggNOG" id="COG0783">
    <property type="taxonomic scope" value="Bacteria"/>
</dbReference>
<comment type="similarity">
    <text evidence="1 2">Belongs to the Dps family.</text>
</comment>
<dbReference type="EMBL" id="CP072370">
    <property type="protein sequence ID" value="QUB87326.1"/>
    <property type="molecule type" value="Genomic_DNA"/>
</dbReference>
<dbReference type="STRING" id="1236517.ADJ77_00440"/>
<evidence type="ECO:0000313" key="4">
    <source>
        <dbReference type="EMBL" id="AKU68382.1"/>
    </source>
</evidence>
<dbReference type="KEGG" id="pfus:ADJ77_00440"/>
<reference evidence="4 6" key="1">
    <citation type="submission" date="2015-07" db="EMBL/GenBank/DDBJ databases">
        <authorList>
            <person name="Noorani M."/>
        </authorList>
    </citation>
    <scope>NUCLEOTIDE SEQUENCE [LARGE SCALE GENOMIC DNA]</scope>
    <source>
        <strain evidence="4 6">W1435</strain>
    </source>
</reference>
<accession>A0A0K1NH03</accession>
<name>A0A0K1NH03_9BACT</name>
<evidence type="ECO:0000256" key="2">
    <source>
        <dbReference type="RuleBase" id="RU003875"/>
    </source>
</evidence>
<dbReference type="PANTHER" id="PTHR42932">
    <property type="entry name" value="GENERAL STRESS PROTEIN 20U"/>
    <property type="match status" value="1"/>
</dbReference>
<dbReference type="PRINTS" id="PR01346">
    <property type="entry name" value="HELNAPAPROT"/>
</dbReference>
<dbReference type="PIRSF" id="PIRSF005900">
    <property type="entry name" value="Dps"/>
    <property type="match status" value="1"/>
</dbReference>
<dbReference type="RefSeq" id="WP_025078705.1">
    <property type="nucleotide sequence ID" value="NZ_BAKO01000022.1"/>
</dbReference>
<dbReference type="OrthoDB" id="9797023at2"/>
<dbReference type="Proteomes" id="UP000060345">
    <property type="component" value="Chromosome 1"/>
</dbReference>
<organism evidence="4 6">
    <name type="scientific">Prevotella fusca JCM 17724</name>
    <dbReference type="NCBI Taxonomy" id="1236517"/>
    <lineage>
        <taxon>Bacteria</taxon>
        <taxon>Pseudomonadati</taxon>
        <taxon>Bacteroidota</taxon>
        <taxon>Bacteroidia</taxon>
        <taxon>Bacteroidales</taxon>
        <taxon>Prevotellaceae</taxon>
        <taxon>Prevotella</taxon>
    </lineage>
</organism>
<protein>
    <submittedName>
        <fullName evidence="4">DNA polymerase III subunit beta</fullName>
    </submittedName>
    <submittedName>
        <fullName evidence="5">DNA starvation/stationary phase protection protein</fullName>
    </submittedName>
</protein>
<feature type="domain" description="Ferritin/DPS" evidence="3">
    <location>
        <begin position="21"/>
        <end position="154"/>
    </location>
</feature>
<dbReference type="PANTHER" id="PTHR42932:SF1">
    <property type="entry name" value="GENERAL STRESS PROTEIN 20U"/>
    <property type="match status" value="1"/>
</dbReference>
<evidence type="ECO:0000313" key="6">
    <source>
        <dbReference type="Proteomes" id="UP000060345"/>
    </source>
</evidence>
<dbReference type="InterPro" id="IPR012347">
    <property type="entry name" value="Ferritin-like"/>
</dbReference>
<dbReference type="Pfam" id="PF00210">
    <property type="entry name" value="Ferritin"/>
    <property type="match status" value="1"/>
</dbReference>
<proteinExistence type="inferred from homology"/>
<evidence type="ECO:0000313" key="7">
    <source>
        <dbReference type="Proteomes" id="UP000682005"/>
    </source>
</evidence>
<dbReference type="Gene3D" id="1.20.1260.10">
    <property type="match status" value="1"/>
</dbReference>
<dbReference type="SUPFAM" id="SSF47240">
    <property type="entry name" value="Ferritin-like"/>
    <property type="match status" value="1"/>
</dbReference>
<evidence type="ECO:0000313" key="5">
    <source>
        <dbReference type="EMBL" id="QUB87326.1"/>
    </source>
</evidence>